<keyword evidence="5" id="KW-0050">Antiport</keyword>
<evidence type="ECO:0000256" key="14">
    <source>
        <dbReference type="PROSITE-ProRule" id="PRU00282"/>
    </source>
</evidence>
<evidence type="ECO:0000256" key="12">
    <source>
        <dbReference type="ARBA" id="ARBA00024143"/>
    </source>
</evidence>
<evidence type="ECO:0000256" key="13">
    <source>
        <dbReference type="ARBA" id="ARBA00045250"/>
    </source>
</evidence>
<accession>A0A9W7YC85</accession>
<dbReference type="InterPro" id="IPR018108">
    <property type="entry name" value="MCP_transmembrane"/>
</dbReference>
<feature type="repeat" description="Solcar" evidence="14">
    <location>
        <begin position="116"/>
        <end position="205"/>
    </location>
</feature>
<evidence type="ECO:0000256" key="10">
    <source>
        <dbReference type="ARBA" id="ARBA00023128"/>
    </source>
</evidence>
<dbReference type="PROSITE" id="PS50920">
    <property type="entry name" value="SOLCAR"/>
    <property type="match status" value="3"/>
</dbReference>
<evidence type="ECO:0000256" key="7">
    <source>
        <dbReference type="ARBA" id="ARBA00022737"/>
    </source>
</evidence>
<keyword evidence="10" id="KW-0496">Mitochondrion</keyword>
<dbReference type="Gene3D" id="1.50.40.10">
    <property type="entry name" value="Mitochondrial carrier domain"/>
    <property type="match status" value="1"/>
</dbReference>
<dbReference type="GO" id="GO:0005743">
    <property type="term" value="C:mitochondrial inner membrane"/>
    <property type="evidence" value="ECO:0007669"/>
    <property type="project" value="UniProtKB-SubCell"/>
</dbReference>
<reference evidence="17" key="1">
    <citation type="submission" date="2022-07" db="EMBL/GenBank/DDBJ databases">
        <title>Phylogenomic reconstructions and comparative analyses of Kickxellomycotina fungi.</title>
        <authorList>
            <person name="Reynolds N.K."/>
            <person name="Stajich J.E."/>
            <person name="Barry K."/>
            <person name="Grigoriev I.V."/>
            <person name="Crous P."/>
            <person name="Smith M.E."/>
        </authorList>
    </citation>
    <scope>NUCLEOTIDE SEQUENCE</scope>
    <source>
        <strain evidence="17">BCRC 34381</strain>
    </source>
</reference>
<keyword evidence="6 14" id="KW-0812">Transmembrane</keyword>
<dbReference type="PRINTS" id="PR00927">
    <property type="entry name" value="ADPTRNSLCASE"/>
</dbReference>
<evidence type="ECO:0000256" key="11">
    <source>
        <dbReference type="ARBA" id="ARBA00023136"/>
    </source>
</evidence>
<dbReference type="InterPro" id="IPR002113">
    <property type="entry name" value="ADT_euk_type"/>
</dbReference>
<keyword evidence="11 14" id="KW-0472">Membrane</keyword>
<feature type="transmembrane region" description="Helical" evidence="16">
    <location>
        <begin position="216"/>
        <end position="236"/>
    </location>
</feature>
<dbReference type="SUPFAM" id="SSF103506">
    <property type="entry name" value="Mitochondrial carrier"/>
    <property type="match status" value="1"/>
</dbReference>
<comment type="function">
    <text evidence="13">ADP:ATP antiporter that mediates import of ADP into the mitochondrial matrix for ATP synthesis, and export of ATP out to fuel the cell. Cycles between the cytoplasmic-open state (c-state) and the matrix-open state (m-state): operates by the alternating access mechanism with a single substrate-binding site intermittently exposed to either the cytosolic (c-state) or matrix (m-state) side of the inner mitochondrial membrane.</text>
</comment>
<keyword evidence="18" id="KW-1185">Reference proteome</keyword>
<evidence type="ECO:0000313" key="17">
    <source>
        <dbReference type="EMBL" id="KAJ1731346.1"/>
    </source>
</evidence>
<feature type="repeat" description="Solcar" evidence="14">
    <location>
        <begin position="12"/>
        <end position="104"/>
    </location>
</feature>
<gene>
    <name evidence="17" type="primary">PET9_1</name>
    <name evidence="17" type="ORF">LPJ61_002583</name>
</gene>
<comment type="caution">
    <text evidence="17">The sequence shown here is derived from an EMBL/GenBank/DDBJ whole genome shotgun (WGS) entry which is preliminary data.</text>
</comment>
<evidence type="ECO:0000313" key="18">
    <source>
        <dbReference type="Proteomes" id="UP001143981"/>
    </source>
</evidence>
<dbReference type="PANTHER" id="PTHR45635:SF14">
    <property type="entry name" value="ADP_ATP TRANSLOCASE"/>
    <property type="match status" value="1"/>
</dbReference>
<keyword evidence="9 16" id="KW-1133">Transmembrane helix</keyword>
<keyword evidence="7" id="KW-0677">Repeat</keyword>
<dbReference type="Pfam" id="PF00153">
    <property type="entry name" value="Mito_carr"/>
    <property type="match status" value="3"/>
</dbReference>
<dbReference type="InterPro" id="IPR002067">
    <property type="entry name" value="MCP"/>
</dbReference>
<dbReference type="AlphaFoldDB" id="A0A9W7YC85"/>
<dbReference type="PANTHER" id="PTHR45635">
    <property type="entry name" value="ADP,ATP CARRIER PROTEIN 1-RELATED-RELATED"/>
    <property type="match status" value="1"/>
</dbReference>
<evidence type="ECO:0000256" key="1">
    <source>
        <dbReference type="ARBA" id="ARBA00004448"/>
    </source>
</evidence>
<comment type="subcellular location">
    <subcellularLocation>
        <location evidence="16">Membrane</location>
        <topology evidence="16">Multi-pass membrane protein</topology>
    </subcellularLocation>
    <subcellularLocation>
        <location evidence="1">Mitochondrion inner membrane</location>
        <topology evidence="1">Multi-pass membrane protein</topology>
    </subcellularLocation>
</comment>
<evidence type="ECO:0000256" key="4">
    <source>
        <dbReference type="ARBA" id="ARBA00022448"/>
    </source>
</evidence>
<dbReference type="OrthoDB" id="270584at2759"/>
<name>A0A9W7YC85_9FUNG</name>
<dbReference type="EMBL" id="JANBOI010000340">
    <property type="protein sequence ID" value="KAJ1731346.1"/>
    <property type="molecule type" value="Genomic_DNA"/>
</dbReference>
<comment type="subunit">
    <text evidence="3 16">Monomer.</text>
</comment>
<dbReference type="InterPro" id="IPR023395">
    <property type="entry name" value="MCP_dom_sf"/>
</dbReference>
<protein>
    <recommendedName>
        <fullName evidence="16">ADP/ATP translocase</fullName>
    </recommendedName>
    <alternativeName>
        <fullName evidence="16">ADP,ATP carrier protein</fullName>
    </alternativeName>
</protein>
<evidence type="ECO:0000256" key="6">
    <source>
        <dbReference type="ARBA" id="ARBA00022692"/>
    </source>
</evidence>
<organism evidence="17 18">
    <name type="scientific">Coemansia biformis</name>
    <dbReference type="NCBI Taxonomy" id="1286918"/>
    <lineage>
        <taxon>Eukaryota</taxon>
        <taxon>Fungi</taxon>
        <taxon>Fungi incertae sedis</taxon>
        <taxon>Zoopagomycota</taxon>
        <taxon>Kickxellomycotina</taxon>
        <taxon>Kickxellomycetes</taxon>
        <taxon>Kickxellales</taxon>
        <taxon>Kickxellaceae</taxon>
        <taxon>Coemansia</taxon>
    </lineage>
</organism>
<dbReference type="PRINTS" id="PR00926">
    <property type="entry name" value="MITOCARRIER"/>
</dbReference>
<dbReference type="Proteomes" id="UP001143981">
    <property type="component" value="Unassembled WGS sequence"/>
</dbReference>
<evidence type="ECO:0000256" key="8">
    <source>
        <dbReference type="ARBA" id="ARBA00022792"/>
    </source>
</evidence>
<evidence type="ECO:0000256" key="5">
    <source>
        <dbReference type="ARBA" id="ARBA00022449"/>
    </source>
</evidence>
<feature type="transmembrane region" description="Helical" evidence="16">
    <location>
        <begin position="117"/>
        <end position="137"/>
    </location>
</feature>
<evidence type="ECO:0000256" key="15">
    <source>
        <dbReference type="RuleBase" id="RU000488"/>
    </source>
</evidence>
<feature type="transmembrane region" description="Helical" evidence="16">
    <location>
        <begin position="277"/>
        <end position="297"/>
    </location>
</feature>
<proteinExistence type="inferred from homology"/>
<evidence type="ECO:0000256" key="2">
    <source>
        <dbReference type="ARBA" id="ARBA00006375"/>
    </source>
</evidence>
<evidence type="ECO:0000256" key="16">
    <source>
        <dbReference type="RuleBase" id="RU368008"/>
    </source>
</evidence>
<keyword evidence="8" id="KW-0999">Mitochondrion inner membrane</keyword>
<evidence type="ECO:0000256" key="9">
    <source>
        <dbReference type="ARBA" id="ARBA00022989"/>
    </source>
</evidence>
<comment type="function">
    <text evidence="16">Catalyzes the exchange of ADP and ATP across the membrane.</text>
</comment>
<comment type="catalytic activity">
    <reaction evidence="12">
        <text>ADP(in) + ATP(out) = ADP(out) + ATP(in)</text>
        <dbReference type="Rhea" id="RHEA:34999"/>
        <dbReference type="ChEBI" id="CHEBI:30616"/>
        <dbReference type="ChEBI" id="CHEBI:456216"/>
    </reaction>
    <physiologicalReaction direction="left-to-right" evidence="12">
        <dbReference type="Rhea" id="RHEA:35000"/>
    </physiologicalReaction>
</comment>
<sequence length="310" mass="33744">MAGTSQSSDRAQVFFTGLAAGTFSKGVAATINAPLERVRLLLQVQGFPGHIPQDQRYTGAINALRRLPAEQGLVSLWRGNLANIIRFVPTYCLNAAMASKYKSLFPKYNARTDFWKFFMTSMASAGLAGATSLLFVYPLDLARTRMALDVGVGPSRQFSGLWNCLSTVYQRGGIGALYSGYGTSVAAIVLHRALFFGIYDTAKQITTRDGRRPSYFAAWLMAQGITTAVALATYPLDTIRRHLMMQAGASTPTYAGAVDCARTLYTTGGIRAFYGGVHLQLLAPIVATLLSVLYDYYKQSRKQAPRKANA</sequence>
<dbReference type="GO" id="GO:0005471">
    <property type="term" value="F:ATP:ADP antiporter activity"/>
    <property type="evidence" value="ECO:0007669"/>
    <property type="project" value="UniProtKB-UniRule"/>
</dbReference>
<feature type="transmembrane region" description="Helical" evidence="16">
    <location>
        <begin position="175"/>
        <end position="195"/>
    </location>
</feature>
<dbReference type="GO" id="GO:1990544">
    <property type="term" value="P:mitochondrial ATP transmembrane transport"/>
    <property type="evidence" value="ECO:0007669"/>
    <property type="project" value="InterPro"/>
</dbReference>
<comment type="similarity">
    <text evidence="2 15">Belongs to the mitochondrial carrier (TC 2.A.29) family.</text>
</comment>
<keyword evidence="4 15" id="KW-0813">Transport</keyword>
<comment type="caution">
    <text evidence="16">Lacks conserved residue(s) required for the propagation of feature annotation.</text>
</comment>
<evidence type="ECO:0000256" key="3">
    <source>
        <dbReference type="ARBA" id="ARBA00011245"/>
    </source>
</evidence>
<dbReference type="GO" id="GO:0140021">
    <property type="term" value="P:mitochondrial ADP transmembrane transport"/>
    <property type="evidence" value="ECO:0007669"/>
    <property type="project" value="InterPro"/>
</dbReference>
<feature type="repeat" description="Solcar" evidence="14">
    <location>
        <begin position="213"/>
        <end position="300"/>
    </location>
</feature>